<dbReference type="InterPro" id="IPR036890">
    <property type="entry name" value="HATPase_C_sf"/>
</dbReference>
<dbReference type="GO" id="GO:0016301">
    <property type="term" value="F:kinase activity"/>
    <property type="evidence" value="ECO:0007669"/>
    <property type="project" value="UniProtKB-KW"/>
</dbReference>
<keyword evidence="6" id="KW-0472">Membrane</keyword>
<dbReference type="Gene3D" id="3.30.565.10">
    <property type="entry name" value="Histidine kinase-like ATPase, C-terminal domain"/>
    <property type="match status" value="1"/>
</dbReference>
<dbReference type="PROSITE" id="PS50885">
    <property type="entry name" value="HAMP"/>
    <property type="match status" value="1"/>
</dbReference>
<dbReference type="PANTHER" id="PTHR24421:SF58">
    <property type="entry name" value="SIGNAL TRANSDUCTION HISTIDINE-PROTEIN KINASE_PHOSPHATASE UHPB"/>
    <property type="match status" value="1"/>
</dbReference>
<evidence type="ECO:0000259" key="7">
    <source>
        <dbReference type="PROSITE" id="PS50885"/>
    </source>
</evidence>
<keyword evidence="6" id="KW-0812">Transmembrane</keyword>
<dbReference type="SUPFAM" id="SSF55874">
    <property type="entry name" value="ATPase domain of HSP90 chaperone/DNA topoisomerase II/histidine kinase"/>
    <property type="match status" value="1"/>
</dbReference>
<dbReference type="CDD" id="cd06225">
    <property type="entry name" value="HAMP"/>
    <property type="match status" value="1"/>
</dbReference>
<keyword evidence="3" id="KW-0808">Transferase</keyword>
<accession>A0ABY3RBA4</accession>
<feature type="domain" description="HAMP" evidence="7">
    <location>
        <begin position="185"/>
        <end position="237"/>
    </location>
</feature>
<dbReference type="Gene3D" id="1.20.5.1930">
    <property type="match status" value="1"/>
</dbReference>
<feature type="transmembrane region" description="Helical" evidence="6">
    <location>
        <begin position="13"/>
        <end position="34"/>
    </location>
</feature>
<protein>
    <submittedName>
        <fullName evidence="8">Histidine kinase</fullName>
    </submittedName>
</protein>
<evidence type="ECO:0000313" key="8">
    <source>
        <dbReference type="EMBL" id="UFZ04042.1"/>
    </source>
</evidence>
<evidence type="ECO:0000313" key="9">
    <source>
        <dbReference type="Proteomes" id="UP001431010"/>
    </source>
</evidence>
<feature type="transmembrane region" description="Helical" evidence="6">
    <location>
        <begin position="165"/>
        <end position="184"/>
    </location>
</feature>
<dbReference type="Pfam" id="PF00672">
    <property type="entry name" value="HAMP"/>
    <property type="match status" value="1"/>
</dbReference>
<dbReference type="SMART" id="SM00387">
    <property type="entry name" value="HATPase_c"/>
    <property type="match status" value="1"/>
</dbReference>
<evidence type="ECO:0000256" key="5">
    <source>
        <dbReference type="ARBA" id="ARBA00023012"/>
    </source>
</evidence>
<proteinExistence type="predicted"/>
<organism evidence="8 9">
    <name type="scientific">Bradyrhizobium ontarionense</name>
    <dbReference type="NCBI Taxonomy" id="2898149"/>
    <lineage>
        <taxon>Bacteria</taxon>
        <taxon>Pseudomonadati</taxon>
        <taxon>Pseudomonadota</taxon>
        <taxon>Alphaproteobacteria</taxon>
        <taxon>Hyphomicrobiales</taxon>
        <taxon>Nitrobacteraceae</taxon>
        <taxon>Bradyrhizobium</taxon>
    </lineage>
</organism>
<dbReference type="SMART" id="SM00304">
    <property type="entry name" value="HAMP"/>
    <property type="match status" value="1"/>
</dbReference>
<keyword evidence="5" id="KW-0902">Two-component regulatory system</keyword>
<dbReference type="RefSeq" id="WP_231320054.1">
    <property type="nucleotide sequence ID" value="NZ_CP088156.1"/>
</dbReference>
<dbReference type="Pfam" id="PF02518">
    <property type="entry name" value="HATPase_c"/>
    <property type="match status" value="1"/>
</dbReference>
<dbReference type="CDD" id="cd16917">
    <property type="entry name" value="HATPase_UhpB-NarQ-NarX-like"/>
    <property type="match status" value="1"/>
</dbReference>
<keyword evidence="2" id="KW-0597">Phosphoprotein</keyword>
<dbReference type="PANTHER" id="PTHR24421">
    <property type="entry name" value="NITRATE/NITRITE SENSOR PROTEIN NARX-RELATED"/>
    <property type="match status" value="1"/>
</dbReference>
<keyword evidence="4 8" id="KW-0418">Kinase</keyword>
<name>A0ABY3RBA4_9BRAD</name>
<dbReference type="InterPro" id="IPR003594">
    <property type="entry name" value="HATPase_dom"/>
</dbReference>
<comment type="subcellular location">
    <subcellularLocation>
        <location evidence="1">Membrane</location>
    </subcellularLocation>
</comment>
<dbReference type="Pfam" id="PF07730">
    <property type="entry name" value="HisKA_3"/>
    <property type="match status" value="1"/>
</dbReference>
<evidence type="ECO:0000256" key="6">
    <source>
        <dbReference type="SAM" id="Phobius"/>
    </source>
</evidence>
<dbReference type="Proteomes" id="UP001431010">
    <property type="component" value="Chromosome"/>
</dbReference>
<dbReference type="InterPro" id="IPR011712">
    <property type="entry name" value="Sig_transdc_His_kin_sub3_dim/P"/>
</dbReference>
<dbReference type="InterPro" id="IPR050482">
    <property type="entry name" value="Sensor_HK_TwoCompSys"/>
</dbReference>
<keyword evidence="6" id="KW-1133">Transmembrane helix</keyword>
<evidence type="ECO:0000256" key="2">
    <source>
        <dbReference type="ARBA" id="ARBA00022553"/>
    </source>
</evidence>
<dbReference type="InterPro" id="IPR003660">
    <property type="entry name" value="HAMP_dom"/>
</dbReference>
<gene>
    <name evidence="8" type="ORF">LQG66_33435</name>
</gene>
<dbReference type="EMBL" id="CP088156">
    <property type="protein sequence ID" value="UFZ04042.1"/>
    <property type="molecule type" value="Genomic_DNA"/>
</dbReference>
<evidence type="ECO:0000256" key="1">
    <source>
        <dbReference type="ARBA" id="ARBA00004370"/>
    </source>
</evidence>
<evidence type="ECO:0000256" key="4">
    <source>
        <dbReference type="ARBA" id="ARBA00022777"/>
    </source>
</evidence>
<reference evidence="8" key="1">
    <citation type="journal article" date="2024" name="Antonie Van Leeuwenhoek">
        <title>Bradyrhizobium ontarionense sp. nov., a novel bacterial symbiont isolated from Aeschynomene indica (Indian jointvetch), harbours photosynthesis, nitrogen fixation and nitrous oxide (N2O) reductase genes.</title>
        <authorList>
            <person name="Bromfield E.S.P."/>
            <person name="Cloutier S."/>
        </authorList>
    </citation>
    <scope>NUCLEOTIDE SEQUENCE</scope>
    <source>
        <strain evidence="8">A19</strain>
    </source>
</reference>
<evidence type="ECO:0000256" key="3">
    <source>
        <dbReference type="ARBA" id="ARBA00022679"/>
    </source>
</evidence>
<keyword evidence="9" id="KW-1185">Reference proteome</keyword>
<sequence>MWTFARYDLKYRLTLRIALVAALCFAAISAYVLFDIDRSAHARNERIAEITARTLQLQQSKMHWVNSPPAGFPDLDAVAAAAMGPSLCIAYRGVDGQIVQRICGGAEARTDDPPRMFAMLYRRVFDPGREAARPVQLRDGRTGDAVVWIDAGVMTADAWRELSRLLPVLGTALVLLCVLAHAALARALRPTRLIRAGLERIAANDLSARLPPFDLAELSAIRDAFNQLAEGLQTALAQRSELTRRLIALQDDERRHLARELHDEFGQSLAAIRALAASIRQSAAQDCPDLIAECDSIARTATGMMETLRGTLVRLRPPDVDELGLAASLEGLVAGWNRRQRGRTRFEIGLSGRVDRVPDAIAVSLYRIAQEALTNAAKHAGATRVLLQLALQDGAGDGAAADQIALTVENDGPASEAVGKAGMGLLGMRERVASLGGRMSFEAATDGGAQLRVVIPLPASPDFSGTETQPATACAA</sequence>
<dbReference type="Gene3D" id="6.10.340.10">
    <property type="match status" value="1"/>
</dbReference>